<evidence type="ECO:0000256" key="5">
    <source>
        <dbReference type="ARBA" id="ARBA00019220"/>
    </source>
</evidence>
<sequence>MTSTVLRTGILARLTLAVRPSYGPLVLVDRSAASLVHLASWCKFFSRSMSVQTGFTVPPPKSLQQPLSVPKRLLLGPGPSNISSRVQEAGGRQIIGHMHPEMFQIMDQIKAGIQYAFQTTNNLTLAISGSGHAAMEAALVNVLEPGEAVLIAMNGVWGERAADIGERIGAKVQKLVKTPGESFSLQDIEKALVQHKPVLFFITHGESSTGVVQNLDGIGSLCKSHNCLLLVDSVASLGGAPLFMDNQEIDILYSGSQKVLNCPPGTAPISFNERACQKIFNRKTKPTSLYLDMGWLSNLWGYDESPRKYHHTSPITCLFALREALAILAEQGLENYWKLHQENAEYLHKGLEDLGLKLFVKDKSMRLPTVTTIAVPEGYEWKDITNFIMKNYQIEITGGLGPTIGMVLRIGLMGINCTKANADLVIRALKDALEHCKKSKH</sequence>
<dbReference type="PIRSF" id="PIRSF000524">
    <property type="entry name" value="SPT"/>
    <property type="match status" value="1"/>
</dbReference>
<keyword evidence="18" id="KW-1185">Reference proteome</keyword>
<evidence type="ECO:0000256" key="6">
    <source>
        <dbReference type="ARBA" id="ARBA00022576"/>
    </source>
</evidence>
<dbReference type="InterPro" id="IPR020578">
    <property type="entry name" value="Aminotrans_V_PyrdxlP_BS"/>
</dbReference>
<dbReference type="EC" id="2.6.1.44" evidence="4 11"/>
<evidence type="ECO:0000256" key="13">
    <source>
        <dbReference type="PIRSR" id="PIRSR000524-50"/>
    </source>
</evidence>
<dbReference type="OMA" id="YEWDTPA"/>
<dbReference type="GeneID" id="103188322"/>
<dbReference type="InParanoid" id="A0A4W3I9Y8"/>
<keyword evidence="7" id="KW-0808">Transferase</keyword>
<feature type="domain" description="Aminotransferase class V" evidence="16">
    <location>
        <begin position="95"/>
        <end position="403"/>
    </location>
</feature>
<dbReference type="InterPro" id="IPR015424">
    <property type="entry name" value="PyrdxlP-dep_Trfase"/>
</dbReference>
<dbReference type="PANTHER" id="PTHR21152:SF40">
    <property type="entry name" value="ALANINE--GLYOXYLATE AMINOTRANSFERASE"/>
    <property type="match status" value="1"/>
</dbReference>
<dbReference type="PANTHER" id="PTHR21152">
    <property type="entry name" value="AMINOTRANSFERASE CLASS V"/>
    <property type="match status" value="1"/>
</dbReference>
<dbReference type="FunFam" id="3.90.1150.10:FF:000039">
    <property type="entry name" value="Serine--pyruvate aminotransferase"/>
    <property type="match status" value="1"/>
</dbReference>
<evidence type="ECO:0000256" key="14">
    <source>
        <dbReference type="RuleBase" id="RU004075"/>
    </source>
</evidence>
<organism evidence="17 18">
    <name type="scientific">Callorhinchus milii</name>
    <name type="common">Ghost shark</name>
    <dbReference type="NCBI Taxonomy" id="7868"/>
    <lineage>
        <taxon>Eukaryota</taxon>
        <taxon>Metazoa</taxon>
        <taxon>Chordata</taxon>
        <taxon>Craniata</taxon>
        <taxon>Vertebrata</taxon>
        <taxon>Chondrichthyes</taxon>
        <taxon>Holocephali</taxon>
        <taxon>Chimaeriformes</taxon>
        <taxon>Callorhinchidae</taxon>
        <taxon>Callorhinchus</taxon>
    </lineage>
</organism>
<name>A0A4W3I9Y8_CALMI</name>
<dbReference type="FunFam" id="3.40.640.10:FF:000027">
    <property type="entry name" value="Serine--pyruvate aminotransferase, mitochondrial"/>
    <property type="match status" value="1"/>
</dbReference>
<comment type="catalytic activity">
    <reaction evidence="9">
        <text>L-serine + pyruvate = 3-hydroxypyruvate + L-alanine</text>
        <dbReference type="Rhea" id="RHEA:22852"/>
        <dbReference type="ChEBI" id="CHEBI:15361"/>
        <dbReference type="ChEBI" id="CHEBI:17180"/>
        <dbReference type="ChEBI" id="CHEBI:33384"/>
        <dbReference type="ChEBI" id="CHEBI:57972"/>
        <dbReference type="EC" id="2.6.1.51"/>
    </reaction>
    <physiologicalReaction direction="left-to-right" evidence="9">
        <dbReference type="Rhea" id="RHEA:22853"/>
    </physiologicalReaction>
</comment>
<dbReference type="GeneTree" id="ENSGT00940000153241"/>
<proteinExistence type="inferred from homology"/>
<evidence type="ECO:0000256" key="8">
    <source>
        <dbReference type="ARBA" id="ARBA00022898"/>
    </source>
</evidence>
<dbReference type="Ensembl" id="ENSCMIT00000024678.1">
    <property type="protein sequence ID" value="ENSCMIP00000024271.1"/>
    <property type="gene ID" value="ENSCMIG00000010745.1"/>
</dbReference>
<evidence type="ECO:0000256" key="15">
    <source>
        <dbReference type="RuleBase" id="RU004504"/>
    </source>
</evidence>
<evidence type="ECO:0000256" key="1">
    <source>
        <dbReference type="ARBA" id="ARBA00001933"/>
    </source>
</evidence>
<dbReference type="Pfam" id="PF00266">
    <property type="entry name" value="Aminotran_5"/>
    <property type="match status" value="1"/>
</dbReference>
<comment type="catalytic activity">
    <reaction evidence="10">
        <text>glyoxylate + L-alanine = glycine + pyruvate</text>
        <dbReference type="Rhea" id="RHEA:24248"/>
        <dbReference type="ChEBI" id="CHEBI:15361"/>
        <dbReference type="ChEBI" id="CHEBI:36655"/>
        <dbReference type="ChEBI" id="CHEBI:57305"/>
        <dbReference type="ChEBI" id="CHEBI:57972"/>
        <dbReference type="EC" id="2.6.1.44"/>
    </reaction>
    <physiologicalReaction direction="left-to-right" evidence="10">
        <dbReference type="Rhea" id="RHEA:24249"/>
    </physiologicalReaction>
</comment>
<keyword evidence="8 11" id="KW-0663">Pyridoxal phosphate</keyword>
<dbReference type="InterPro" id="IPR015421">
    <property type="entry name" value="PyrdxlP-dep_Trfase_major"/>
</dbReference>
<reference evidence="17" key="5">
    <citation type="submission" date="2025-09" db="UniProtKB">
        <authorList>
            <consortium name="Ensembl"/>
        </authorList>
    </citation>
    <scope>IDENTIFICATION</scope>
</reference>
<evidence type="ECO:0000259" key="16">
    <source>
        <dbReference type="Pfam" id="PF00266"/>
    </source>
</evidence>
<dbReference type="GO" id="GO:0008453">
    <property type="term" value="F:alanine-glyoxylate transaminase activity"/>
    <property type="evidence" value="ECO:0007669"/>
    <property type="project" value="UniProtKB-EC"/>
</dbReference>
<comment type="cofactor">
    <cofactor evidence="1 11 13 15">
        <name>pyridoxal 5'-phosphate</name>
        <dbReference type="ChEBI" id="CHEBI:597326"/>
    </cofactor>
</comment>
<dbReference type="InterPro" id="IPR024169">
    <property type="entry name" value="SP_NH2Trfase/AEP_transaminase"/>
</dbReference>
<evidence type="ECO:0000256" key="2">
    <source>
        <dbReference type="ARBA" id="ARBA00009236"/>
    </source>
</evidence>
<dbReference type="OrthoDB" id="7403325at2759"/>
<reference evidence="17" key="4">
    <citation type="submission" date="2025-08" db="UniProtKB">
        <authorList>
            <consortium name="Ensembl"/>
        </authorList>
    </citation>
    <scope>IDENTIFICATION</scope>
</reference>
<dbReference type="InterPro" id="IPR000192">
    <property type="entry name" value="Aminotrans_V_dom"/>
</dbReference>
<dbReference type="Gene3D" id="3.40.640.10">
    <property type="entry name" value="Type I PLP-dependent aspartate aminotransferase-like (Major domain)"/>
    <property type="match status" value="1"/>
</dbReference>
<protein>
    <recommendedName>
        <fullName evidence="5 11">Alanine--glyoxylate aminotransferase</fullName>
        <shortName evidence="11">AGT</shortName>
        <shortName evidence="11">SPT</shortName>
        <ecNumber evidence="4 11">2.6.1.44</ecNumber>
        <ecNumber evidence="3 11">2.6.1.51</ecNumber>
    </recommendedName>
    <alternativeName>
        <fullName evidence="11">Serine--pyruvate aminotransferase</fullName>
    </alternativeName>
</protein>
<evidence type="ECO:0000256" key="12">
    <source>
        <dbReference type="PIRSR" id="PIRSR000524-1"/>
    </source>
</evidence>
<evidence type="ECO:0000256" key="7">
    <source>
        <dbReference type="ARBA" id="ARBA00022679"/>
    </source>
</evidence>
<reference evidence="18" key="1">
    <citation type="journal article" date="2006" name="Science">
        <title>Ancient noncoding elements conserved in the human genome.</title>
        <authorList>
            <person name="Venkatesh B."/>
            <person name="Kirkness E.F."/>
            <person name="Loh Y.H."/>
            <person name="Halpern A.L."/>
            <person name="Lee A.P."/>
            <person name="Johnson J."/>
            <person name="Dandona N."/>
            <person name="Viswanathan L.D."/>
            <person name="Tay A."/>
            <person name="Venter J.C."/>
            <person name="Strausberg R.L."/>
            <person name="Brenner S."/>
        </authorList>
    </citation>
    <scope>NUCLEOTIDE SEQUENCE [LARGE SCALE GENOMIC DNA]</scope>
</reference>
<accession>A0A4W3I9Y8</accession>
<dbReference type="GO" id="GO:0005777">
    <property type="term" value="C:peroxisome"/>
    <property type="evidence" value="ECO:0007669"/>
    <property type="project" value="TreeGrafter"/>
</dbReference>
<keyword evidence="6" id="KW-0032">Aminotransferase</keyword>
<dbReference type="KEGG" id="cmk:103188322"/>
<reference evidence="18" key="3">
    <citation type="journal article" date="2014" name="Nature">
        <title>Elephant shark genome provides unique insights into gnathostome evolution.</title>
        <authorList>
            <consortium name="International Elephant Shark Genome Sequencing Consortium"/>
            <person name="Venkatesh B."/>
            <person name="Lee A.P."/>
            <person name="Ravi V."/>
            <person name="Maurya A.K."/>
            <person name="Lian M.M."/>
            <person name="Swann J.B."/>
            <person name="Ohta Y."/>
            <person name="Flajnik M.F."/>
            <person name="Sutoh Y."/>
            <person name="Kasahara M."/>
            <person name="Hoon S."/>
            <person name="Gangu V."/>
            <person name="Roy S.W."/>
            <person name="Irimia M."/>
            <person name="Korzh V."/>
            <person name="Kondrychyn I."/>
            <person name="Lim Z.W."/>
            <person name="Tay B.H."/>
            <person name="Tohari S."/>
            <person name="Kong K.W."/>
            <person name="Ho S."/>
            <person name="Lorente-Galdos B."/>
            <person name="Quilez J."/>
            <person name="Marques-Bonet T."/>
            <person name="Raney B.J."/>
            <person name="Ingham P.W."/>
            <person name="Tay A."/>
            <person name="Hillier L.W."/>
            <person name="Minx P."/>
            <person name="Boehm T."/>
            <person name="Wilson R.K."/>
            <person name="Brenner S."/>
            <person name="Warren W.C."/>
        </authorList>
    </citation>
    <scope>NUCLEOTIDE SEQUENCE [LARGE SCALE GENOMIC DNA]</scope>
</reference>
<feature type="modified residue" description="N6-(pyridoxal phosphate)lysine" evidence="13">
    <location>
        <position position="258"/>
    </location>
</feature>
<dbReference type="Proteomes" id="UP000314986">
    <property type="component" value="Unassembled WGS sequence"/>
</dbReference>
<dbReference type="CDD" id="cd06451">
    <property type="entry name" value="AGAT_like"/>
    <property type="match status" value="1"/>
</dbReference>
<dbReference type="InterPro" id="IPR015422">
    <property type="entry name" value="PyrdxlP-dep_Trfase_small"/>
</dbReference>
<dbReference type="PROSITE" id="PS00595">
    <property type="entry name" value="AA_TRANSFER_CLASS_5"/>
    <property type="match status" value="1"/>
</dbReference>
<dbReference type="GO" id="GO:0019265">
    <property type="term" value="P:glycine biosynthetic process, by transamination of glyoxylate"/>
    <property type="evidence" value="ECO:0007669"/>
    <property type="project" value="TreeGrafter"/>
</dbReference>
<comment type="similarity">
    <text evidence="2 11 14">Belongs to the class-V pyridoxal-phosphate-dependent aminotransferase family.</text>
</comment>
<evidence type="ECO:0000256" key="11">
    <source>
        <dbReference type="PIRNR" id="PIRNR000524"/>
    </source>
</evidence>
<evidence type="ECO:0000313" key="18">
    <source>
        <dbReference type="Proteomes" id="UP000314986"/>
    </source>
</evidence>
<evidence type="ECO:0000256" key="4">
    <source>
        <dbReference type="ARBA" id="ARBA00013049"/>
    </source>
</evidence>
<dbReference type="Gene3D" id="3.90.1150.10">
    <property type="entry name" value="Aspartate Aminotransferase, domain 1"/>
    <property type="match status" value="1"/>
</dbReference>
<reference evidence="18" key="2">
    <citation type="journal article" date="2007" name="PLoS Biol.">
        <title>Survey sequencing and comparative analysis of the elephant shark (Callorhinchus milii) genome.</title>
        <authorList>
            <person name="Venkatesh B."/>
            <person name="Kirkness E.F."/>
            <person name="Loh Y.H."/>
            <person name="Halpern A.L."/>
            <person name="Lee A.P."/>
            <person name="Johnson J."/>
            <person name="Dandona N."/>
            <person name="Viswanathan L.D."/>
            <person name="Tay A."/>
            <person name="Venter J.C."/>
            <person name="Strausberg R.L."/>
            <person name="Brenner S."/>
        </authorList>
    </citation>
    <scope>NUCLEOTIDE SEQUENCE [LARGE SCALE GENOMIC DNA]</scope>
</reference>
<evidence type="ECO:0000256" key="10">
    <source>
        <dbReference type="ARBA" id="ARBA00033660"/>
    </source>
</evidence>
<comment type="subunit">
    <text evidence="11">Homodimer.</text>
</comment>
<evidence type="ECO:0000256" key="3">
    <source>
        <dbReference type="ARBA" id="ARBA00013027"/>
    </source>
</evidence>
<dbReference type="SUPFAM" id="SSF53383">
    <property type="entry name" value="PLP-dependent transferases"/>
    <property type="match status" value="1"/>
</dbReference>
<feature type="binding site" evidence="12">
    <location>
        <position position="409"/>
    </location>
    <ligand>
        <name>substrate</name>
    </ligand>
</feature>
<dbReference type="STRING" id="7868.ENSCMIP00000024271"/>
<dbReference type="EC" id="2.6.1.51" evidence="3 11"/>
<dbReference type="GO" id="GO:0004760">
    <property type="term" value="F:L-serine-pyruvate transaminase activity"/>
    <property type="evidence" value="ECO:0007669"/>
    <property type="project" value="UniProtKB-EC"/>
</dbReference>
<evidence type="ECO:0000256" key="9">
    <source>
        <dbReference type="ARBA" id="ARBA00033634"/>
    </source>
</evidence>
<evidence type="ECO:0000313" key="17">
    <source>
        <dbReference type="Ensembl" id="ENSCMIP00000024271.1"/>
    </source>
</evidence>
<gene>
    <name evidence="17" type="primary">LOC103188322</name>
</gene>
<dbReference type="AlphaFoldDB" id="A0A4W3I9Y8"/>